<dbReference type="PANTHER" id="PTHR36698:SF2">
    <property type="entry name" value="MCE_MLAD DOMAIN-CONTAINING PROTEIN"/>
    <property type="match status" value="1"/>
</dbReference>
<dbReference type="OrthoDB" id="9808689at2"/>
<reference evidence="3 4" key="1">
    <citation type="submission" date="2016-10" db="EMBL/GenBank/DDBJ databases">
        <authorList>
            <person name="de Groot N.N."/>
        </authorList>
    </citation>
    <scope>NUCLEOTIDE SEQUENCE [LARGE SCALE GENOMIC DNA]</scope>
    <source>
        <strain evidence="3 4">DSM 16077</strain>
    </source>
</reference>
<dbReference type="AlphaFoldDB" id="A0A1G9S9I3"/>
<proteinExistence type="predicted"/>
<dbReference type="Pfam" id="PF02470">
    <property type="entry name" value="MlaD"/>
    <property type="match status" value="1"/>
</dbReference>
<organism evidence="3 4">
    <name type="scientific">Maricaulis salignorans</name>
    <dbReference type="NCBI Taxonomy" id="144026"/>
    <lineage>
        <taxon>Bacteria</taxon>
        <taxon>Pseudomonadati</taxon>
        <taxon>Pseudomonadota</taxon>
        <taxon>Alphaproteobacteria</taxon>
        <taxon>Maricaulales</taxon>
        <taxon>Maricaulaceae</taxon>
        <taxon>Maricaulis</taxon>
    </lineage>
</organism>
<evidence type="ECO:0000256" key="1">
    <source>
        <dbReference type="SAM" id="MobiDB-lite"/>
    </source>
</evidence>
<dbReference type="RefSeq" id="WP_091769703.1">
    <property type="nucleotide sequence ID" value="NZ_FNHG01000009.1"/>
</dbReference>
<protein>
    <submittedName>
        <fullName evidence="3">Phospholipid/cholesterol/gamma-HCH transport system substrate-binding protein</fullName>
    </submittedName>
</protein>
<gene>
    <name evidence="3" type="ORF">SAMN04488568_10910</name>
</gene>
<dbReference type="InterPro" id="IPR003399">
    <property type="entry name" value="Mce/MlaD"/>
</dbReference>
<sequence length="316" mass="33907">METKAHHVLVGLFALILIAGGGVFAVWLGKVSFDEDYAFYDVVFEGPVRGLRESAEVRFNGIQVGEVTSLGLDGQSRVIARVRVLAQTPVRVDSFAQLEPQGLTGLSYILISGGAPDAQRLLSPASRQPPRIFARRAQLEGLVEGSEDVLDAAQLTLFRLSELLSDQNVEEFSATLQNLREITDRVNAEQVLVEEMRAAIGRIDTAASDISDAAVTLQQFGVTADAFLTNEMATAVNETTAAAIAVNRAATDTTGLIEAIQPALESFAQDGLEDMTRAAGELNRLVESMERSASDFENNPGGFIAGSPRQTVEVPQ</sequence>
<dbReference type="EMBL" id="FNHG01000009">
    <property type="protein sequence ID" value="SDM32148.1"/>
    <property type="molecule type" value="Genomic_DNA"/>
</dbReference>
<evidence type="ECO:0000313" key="4">
    <source>
        <dbReference type="Proteomes" id="UP000199759"/>
    </source>
</evidence>
<name>A0A1G9S9I3_9PROT</name>
<dbReference type="Proteomes" id="UP000199759">
    <property type="component" value="Unassembled WGS sequence"/>
</dbReference>
<dbReference type="STRING" id="144026.SAMN04488568_10910"/>
<dbReference type="PANTHER" id="PTHR36698">
    <property type="entry name" value="BLL5892 PROTEIN"/>
    <property type="match status" value="1"/>
</dbReference>
<keyword evidence="4" id="KW-1185">Reference proteome</keyword>
<accession>A0A1G9S9I3</accession>
<feature type="domain" description="Mce/MlaD" evidence="2">
    <location>
        <begin position="46"/>
        <end position="113"/>
    </location>
</feature>
<evidence type="ECO:0000313" key="3">
    <source>
        <dbReference type="EMBL" id="SDM32148.1"/>
    </source>
</evidence>
<evidence type="ECO:0000259" key="2">
    <source>
        <dbReference type="Pfam" id="PF02470"/>
    </source>
</evidence>
<feature type="region of interest" description="Disordered" evidence="1">
    <location>
        <begin position="296"/>
        <end position="316"/>
    </location>
</feature>